<comment type="caution">
    <text evidence="2">The sequence shown here is derived from an EMBL/GenBank/DDBJ whole genome shotgun (WGS) entry which is preliminary data.</text>
</comment>
<evidence type="ECO:0000313" key="3">
    <source>
        <dbReference type="Proteomes" id="UP001501734"/>
    </source>
</evidence>
<dbReference type="RefSeq" id="WP_344912520.1">
    <property type="nucleotide sequence ID" value="NZ_BAABDL010000101.1"/>
</dbReference>
<sequence length="62" mass="6933">MNQSRREAQLLLVKIMTALIVLVTIFVIVVSLFSDTSIPMTLLILSPMFFSVIGMFQLSKGE</sequence>
<name>A0ABP7VTK3_9BACI</name>
<accession>A0ABP7VTK3</accession>
<keyword evidence="3" id="KW-1185">Reference proteome</keyword>
<organism evidence="2 3">
    <name type="scientific">Amphibacillus indicireducens</name>
    <dbReference type="NCBI Taxonomy" id="1076330"/>
    <lineage>
        <taxon>Bacteria</taxon>
        <taxon>Bacillati</taxon>
        <taxon>Bacillota</taxon>
        <taxon>Bacilli</taxon>
        <taxon>Bacillales</taxon>
        <taxon>Bacillaceae</taxon>
        <taxon>Amphibacillus</taxon>
    </lineage>
</organism>
<dbReference type="Proteomes" id="UP001501734">
    <property type="component" value="Unassembled WGS sequence"/>
</dbReference>
<feature type="transmembrane region" description="Helical" evidence="1">
    <location>
        <begin position="12"/>
        <end position="34"/>
    </location>
</feature>
<keyword evidence="1" id="KW-0472">Membrane</keyword>
<keyword evidence="1" id="KW-0812">Transmembrane</keyword>
<evidence type="ECO:0000256" key="1">
    <source>
        <dbReference type="SAM" id="Phobius"/>
    </source>
</evidence>
<protein>
    <submittedName>
        <fullName evidence="2">Uncharacterized protein</fullName>
    </submittedName>
</protein>
<keyword evidence="1" id="KW-1133">Transmembrane helix</keyword>
<evidence type="ECO:0000313" key="2">
    <source>
        <dbReference type="EMBL" id="GAA4073643.1"/>
    </source>
</evidence>
<reference evidence="3" key="1">
    <citation type="journal article" date="2019" name="Int. J. Syst. Evol. Microbiol.">
        <title>The Global Catalogue of Microorganisms (GCM) 10K type strain sequencing project: providing services to taxonomists for standard genome sequencing and annotation.</title>
        <authorList>
            <consortium name="The Broad Institute Genomics Platform"/>
            <consortium name="The Broad Institute Genome Sequencing Center for Infectious Disease"/>
            <person name="Wu L."/>
            <person name="Ma J."/>
        </authorList>
    </citation>
    <scope>NUCLEOTIDE SEQUENCE [LARGE SCALE GENOMIC DNA]</scope>
    <source>
        <strain evidence="3">JCM 17250</strain>
    </source>
</reference>
<gene>
    <name evidence="2" type="ORF">GCM10022410_18690</name>
</gene>
<proteinExistence type="predicted"/>
<dbReference type="EMBL" id="BAABDL010000101">
    <property type="protein sequence ID" value="GAA4073643.1"/>
    <property type="molecule type" value="Genomic_DNA"/>
</dbReference>
<feature type="transmembrane region" description="Helical" evidence="1">
    <location>
        <begin position="40"/>
        <end position="58"/>
    </location>
</feature>